<accession>A0A077NNT2</accession>
<dbReference type="Proteomes" id="UP000028487">
    <property type="component" value="Unassembled WGS sequence"/>
</dbReference>
<protein>
    <submittedName>
        <fullName evidence="1">Uncharacterized protein</fullName>
    </submittedName>
</protein>
<evidence type="ECO:0000313" key="2">
    <source>
        <dbReference type="Proteomes" id="UP000028487"/>
    </source>
</evidence>
<reference evidence="1" key="1">
    <citation type="submission" date="2013-07" db="EMBL/GenBank/DDBJ databases">
        <title>Sub-species coevolution in mutualistic symbiosis.</title>
        <authorList>
            <person name="Murfin K."/>
            <person name="Klassen J."/>
            <person name="Lee M."/>
            <person name="Forst S."/>
            <person name="Stock P."/>
            <person name="Goodrich-Blair H."/>
        </authorList>
    </citation>
    <scope>NUCLEOTIDE SEQUENCE [LARGE SCALE GENOMIC DNA]</scope>
    <source>
        <strain evidence="1">Feltiae Moldova</strain>
    </source>
</reference>
<evidence type="ECO:0000313" key="1">
    <source>
        <dbReference type="EMBL" id="CDH00570.1"/>
    </source>
</evidence>
<comment type="caution">
    <text evidence="1">The sequence shown here is derived from an EMBL/GenBank/DDBJ whole genome shotgun (WGS) entry which is preliminary data.</text>
</comment>
<dbReference type="EMBL" id="CBSV010000082">
    <property type="protein sequence ID" value="CDH00570.1"/>
    <property type="molecule type" value="Genomic_DNA"/>
</dbReference>
<proteinExistence type="predicted"/>
<sequence length="54" mass="6392">MERKITLGENICLKNRLVDVRVYYVSFFDLKDAILAMIFTVHNVLIYRTKTLNV</sequence>
<organism evidence="1 2">
    <name type="scientific">Xenorhabdus bovienii str. feltiae Moldova</name>
    <dbReference type="NCBI Taxonomy" id="1398200"/>
    <lineage>
        <taxon>Bacteria</taxon>
        <taxon>Pseudomonadati</taxon>
        <taxon>Pseudomonadota</taxon>
        <taxon>Gammaproteobacteria</taxon>
        <taxon>Enterobacterales</taxon>
        <taxon>Morganellaceae</taxon>
        <taxon>Xenorhabdus</taxon>
    </lineage>
</organism>
<name>A0A077NNT2_XENBV</name>
<gene>
    <name evidence="1" type="ORF">XBFM1_1720003</name>
</gene>
<dbReference type="AlphaFoldDB" id="A0A077NNT2"/>
<dbReference type="HOGENOM" id="CLU_3049421_0_0_6"/>